<accession>A0A9D1KIX9</accession>
<dbReference type="SUPFAM" id="SSF56281">
    <property type="entry name" value="Metallo-hydrolase/oxidoreductase"/>
    <property type="match status" value="1"/>
</dbReference>
<sequence>MNKARLTFLGSGTSQGVPMIGCDCPVCKSSDPRDRHLRSSVLVEYCGLTILVDAGPDFRFQMLRADVRHIDAILLT</sequence>
<dbReference type="Gene3D" id="3.60.15.10">
    <property type="entry name" value="Ribonuclease Z/Hydroxyacylglutathione hydrolase-like"/>
    <property type="match status" value="1"/>
</dbReference>
<feature type="non-terminal residue" evidence="1">
    <location>
        <position position="76"/>
    </location>
</feature>
<dbReference type="AlphaFoldDB" id="A0A9D1KIX9"/>
<comment type="caution">
    <text evidence="1">The sequence shown here is derived from an EMBL/GenBank/DDBJ whole genome shotgun (WGS) entry which is preliminary data.</text>
</comment>
<dbReference type="EMBL" id="DVLC01000098">
    <property type="protein sequence ID" value="HIT47230.1"/>
    <property type="molecule type" value="Genomic_DNA"/>
</dbReference>
<reference evidence="1" key="2">
    <citation type="journal article" date="2021" name="PeerJ">
        <title>Extensive microbial diversity within the chicken gut microbiome revealed by metagenomics and culture.</title>
        <authorList>
            <person name="Gilroy R."/>
            <person name="Ravi A."/>
            <person name="Getino M."/>
            <person name="Pursley I."/>
            <person name="Horton D.L."/>
            <person name="Alikhan N.F."/>
            <person name="Baker D."/>
            <person name="Gharbi K."/>
            <person name="Hall N."/>
            <person name="Watson M."/>
            <person name="Adriaenssens E.M."/>
            <person name="Foster-Nyarko E."/>
            <person name="Jarju S."/>
            <person name="Secka A."/>
            <person name="Antonio M."/>
            <person name="Oren A."/>
            <person name="Chaudhuri R.R."/>
            <person name="La Ragione R."/>
            <person name="Hildebrand F."/>
            <person name="Pallen M.J."/>
        </authorList>
    </citation>
    <scope>NUCLEOTIDE SEQUENCE</scope>
    <source>
        <strain evidence="1">ChiHecec2B26-709</strain>
    </source>
</reference>
<evidence type="ECO:0000313" key="2">
    <source>
        <dbReference type="Proteomes" id="UP000886881"/>
    </source>
</evidence>
<dbReference type="PANTHER" id="PTHR42663">
    <property type="entry name" value="HYDROLASE C777.06C-RELATED-RELATED"/>
    <property type="match status" value="1"/>
</dbReference>
<dbReference type="Proteomes" id="UP000886881">
    <property type="component" value="Unassembled WGS sequence"/>
</dbReference>
<dbReference type="CDD" id="cd16279">
    <property type="entry name" value="metallo-hydrolase-like_MBL-fold"/>
    <property type="match status" value="1"/>
</dbReference>
<reference evidence="1" key="1">
    <citation type="submission" date="2020-10" db="EMBL/GenBank/DDBJ databases">
        <authorList>
            <person name="Gilroy R."/>
        </authorList>
    </citation>
    <scope>NUCLEOTIDE SEQUENCE</scope>
    <source>
        <strain evidence="1">ChiHecec2B26-709</strain>
    </source>
</reference>
<evidence type="ECO:0000313" key="1">
    <source>
        <dbReference type="EMBL" id="HIT47230.1"/>
    </source>
</evidence>
<gene>
    <name evidence="1" type="ORF">IAC35_05170</name>
</gene>
<name>A0A9D1KIX9_9BACT</name>
<proteinExistence type="predicted"/>
<organism evidence="1 2">
    <name type="scientific">Candidatus Cryptobacteroides merdipullorum</name>
    <dbReference type="NCBI Taxonomy" id="2840771"/>
    <lineage>
        <taxon>Bacteria</taxon>
        <taxon>Pseudomonadati</taxon>
        <taxon>Bacteroidota</taxon>
        <taxon>Bacteroidia</taxon>
        <taxon>Bacteroidales</taxon>
        <taxon>Candidatus Cryptobacteroides</taxon>
    </lineage>
</organism>
<dbReference type="InterPro" id="IPR036866">
    <property type="entry name" value="RibonucZ/Hydroxyglut_hydro"/>
</dbReference>
<protein>
    <submittedName>
        <fullName evidence="1">MBL fold metallo-hydrolase</fullName>
    </submittedName>
</protein>
<dbReference type="PANTHER" id="PTHR42663:SF6">
    <property type="entry name" value="HYDROLASE C777.06C-RELATED"/>
    <property type="match status" value="1"/>
</dbReference>